<dbReference type="RefSeq" id="XP_003239611.1">
    <property type="nucleotide sequence ID" value="XM_003239563.1"/>
</dbReference>
<geneLocation type="nucleomorph" evidence="7"/>
<dbReference type="GeneID" id="10447001"/>
<keyword evidence="5" id="KW-0804">Transcription</keyword>
<dbReference type="EMBL" id="CP002172">
    <property type="protein sequence ID" value="AEA38713.1"/>
    <property type="molecule type" value="Genomic_DNA"/>
</dbReference>
<dbReference type="InterPro" id="IPR027417">
    <property type="entry name" value="P-loop_NTPase"/>
</dbReference>
<comment type="catalytic activity">
    <reaction evidence="5">
        <text>ATP + H2O = ADP + phosphate + H(+)</text>
        <dbReference type="Rhea" id="RHEA:13065"/>
        <dbReference type="ChEBI" id="CHEBI:15377"/>
        <dbReference type="ChEBI" id="CHEBI:15378"/>
        <dbReference type="ChEBI" id="CHEBI:30616"/>
        <dbReference type="ChEBI" id="CHEBI:43474"/>
        <dbReference type="ChEBI" id="CHEBI:456216"/>
        <dbReference type="EC" id="3.6.4.12"/>
    </reaction>
</comment>
<keyword evidence="5" id="KW-0378">Hydrolase</keyword>
<keyword evidence="7" id="KW-0542">Nucleomorph</keyword>
<dbReference type="GO" id="GO:0005634">
    <property type="term" value="C:nucleus"/>
    <property type="evidence" value="ECO:0007669"/>
    <property type="project" value="UniProtKB-SubCell"/>
</dbReference>
<evidence type="ECO:0000313" key="7">
    <source>
        <dbReference type="EMBL" id="AEA38713.1"/>
    </source>
</evidence>
<keyword evidence="4 5" id="KW-0539">Nucleus</keyword>
<keyword evidence="5" id="KW-0805">Transcription regulation</keyword>
<dbReference type="AlphaFoldDB" id="F2HHB7"/>
<feature type="domain" description="AAA+ ATPase" evidence="6">
    <location>
        <begin position="46"/>
        <end position="308"/>
    </location>
</feature>
<evidence type="ECO:0000256" key="3">
    <source>
        <dbReference type="ARBA" id="ARBA00022806"/>
    </source>
</evidence>
<proteinExistence type="inferred from homology"/>
<dbReference type="Gene3D" id="3.40.50.300">
    <property type="entry name" value="P-loop containing nucleotide triphosphate hydrolases"/>
    <property type="match status" value="1"/>
</dbReference>
<dbReference type="GO" id="GO:0016887">
    <property type="term" value="F:ATP hydrolysis activity"/>
    <property type="evidence" value="ECO:0007669"/>
    <property type="project" value="RHEA"/>
</dbReference>
<evidence type="ECO:0000256" key="5">
    <source>
        <dbReference type="RuleBase" id="RU363048"/>
    </source>
</evidence>
<dbReference type="InterPro" id="IPR027238">
    <property type="entry name" value="RuvB-like"/>
</dbReference>
<dbReference type="Pfam" id="PF06068">
    <property type="entry name" value="TIP49"/>
    <property type="match status" value="1"/>
</dbReference>
<dbReference type="SUPFAM" id="SSF52540">
    <property type="entry name" value="P-loop containing nucleoside triphosphate hydrolases"/>
    <property type="match status" value="2"/>
</dbReference>
<dbReference type="InterPro" id="IPR010339">
    <property type="entry name" value="TIP49_P-loop"/>
</dbReference>
<dbReference type="InterPro" id="IPR003593">
    <property type="entry name" value="AAA+_ATPase"/>
</dbReference>
<organism evidence="7 8">
    <name type="scientific">Cryptomonas paramaecium</name>
    <dbReference type="NCBI Taxonomy" id="2898"/>
    <lineage>
        <taxon>Eukaryota</taxon>
        <taxon>Cryptophyceae</taxon>
        <taxon>Cryptomonadales</taxon>
        <taxon>Cryptomonadaceae</taxon>
        <taxon>Cryptomonas</taxon>
    </lineage>
</organism>
<dbReference type="SMART" id="SM00382">
    <property type="entry name" value="AAA"/>
    <property type="match status" value="1"/>
</dbReference>
<comment type="subcellular location">
    <subcellularLocation>
        <location evidence="1">Nucleus</location>
    </subcellularLocation>
</comment>
<evidence type="ECO:0000256" key="2">
    <source>
        <dbReference type="ARBA" id="ARBA00007519"/>
    </source>
</evidence>
<name>F2HHB7_9CRYP</name>
<dbReference type="PANTHER" id="PTHR11093">
    <property type="entry name" value="RUVB-RELATED REPTIN AND PONTIN"/>
    <property type="match status" value="1"/>
</dbReference>
<dbReference type="GO" id="GO:0005524">
    <property type="term" value="F:ATP binding"/>
    <property type="evidence" value="ECO:0007669"/>
    <property type="project" value="UniProtKB-KW"/>
</dbReference>
<sequence length="417" mass="48607">MHQFFNLSYDDLTNRSKNIPIFSFDKRKINPSINLIAEFVKEGKTKNKIILIIGPPGSGKNTTGSILSQKLGKKVPFIITSGYKFSYSNFKKSNHIIQNFRKSIGIRLVDEIFFYEGKLISAKVYDALNLVKINLKTVESNLCIKLFDSLYRKFIKSEIRIGDILYIEPKKSIIKVVNTKRKDFSITEYNFIPNGKVFKKKTIVRDLTLNDFDMINVGFKDQKLSKLSHVSDYLRQEIDKIILKCLQLKKMKILHGVFFIDEAHVLNINNFWFLKKLSNFNFSSTLILSTNRAIFAKLKRLKGVGLFLEFFEKCLIITVKKYTAIEIMNVMLLKFKNNRNVISGNVIKKFKFMIFEKKSINFLFLLSLICVSIYKMLKKQNLCSLIVEFASFLFHSPLECQLIFKSQKNYIITHKIF</sequence>
<dbReference type="GO" id="GO:0003678">
    <property type="term" value="F:DNA helicase activity"/>
    <property type="evidence" value="ECO:0007669"/>
    <property type="project" value="UniProtKB-EC"/>
</dbReference>
<dbReference type="Gene3D" id="2.40.50.360">
    <property type="entry name" value="RuvB-like helicase, domain II"/>
    <property type="match status" value="1"/>
</dbReference>
<comment type="similarity">
    <text evidence="2 5">Belongs to the RuvB family.</text>
</comment>
<dbReference type="InterPro" id="IPR042487">
    <property type="entry name" value="RuvBL1/2_DNA/RNA_bd_dom"/>
</dbReference>
<evidence type="ECO:0000256" key="4">
    <source>
        <dbReference type="ARBA" id="ARBA00023242"/>
    </source>
</evidence>
<keyword evidence="5" id="KW-0067">ATP-binding</keyword>
<evidence type="ECO:0000313" key="8">
    <source>
        <dbReference type="Proteomes" id="UP000243423"/>
    </source>
</evidence>
<evidence type="ECO:0000259" key="6">
    <source>
        <dbReference type="SMART" id="SM00382"/>
    </source>
</evidence>
<keyword evidence="5" id="KW-0547">Nucleotide-binding</keyword>
<keyword evidence="3 5" id="KW-0347">Helicase</keyword>
<dbReference type="EC" id="3.6.4.12" evidence="5"/>
<accession>F2HHB7</accession>
<reference evidence="7 8" key="1">
    <citation type="journal article" date="2011" name="Genome Biol. Evol.">
        <title>Complete nucleomorph genome sequence of the nonphotosynthetic alga Cryptomonas paramecium reveals a core nucleomorph gene set.</title>
        <authorList>
            <person name="Tanifuji G."/>
            <person name="Onodera N.T."/>
            <person name="Wheeler T.J."/>
            <person name="Dlutek M."/>
            <person name="Donaher N."/>
            <person name="Archibald J.M."/>
        </authorList>
    </citation>
    <scope>NUCLEOTIDE SEQUENCE [LARGE SCALE GENOMIC DNA]</scope>
    <source>
        <strain evidence="7 8">CCAP977/2A</strain>
    </source>
</reference>
<gene>
    <name evidence="7" type="ORF">CPARA_1gp055</name>
</gene>
<dbReference type="Proteomes" id="UP000243423">
    <property type="component" value="Nucleomorph 1"/>
</dbReference>
<evidence type="ECO:0000256" key="1">
    <source>
        <dbReference type="ARBA" id="ARBA00004123"/>
    </source>
</evidence>
<protein>
    <recommendedName>
        <fullName evidence="5">RuvB-like helicase</fullName>
        <ecNumber evidence="5">3.6.4.12</ecNumber>
    </recommendedName>
</protein>